<evidence type="ECO:0000313" key="3">
    <source>
        <dbReference type="Proteomes" id="UP000053257"/>
    </source>
</evidence>
<dbReference type="Pfam" id="PF12937">
    <property type="entry name" value="F-box-like"/>
    <property type="match status" value="1"/>
</dbReference>
<dbReference type="EMBL" id="KN840607">
    <property type="protein sequence ID" value="KIP03636.1"/>
    <property type="molecule type" value="Genomic_DNA"/>
</dbReference>
<dbReference type="HOGENOM" id="CLU_1797166_0_0_1"/>
<evidence type="ECO:0000313" key="2">
    <source>
        <dbReference type="EMBL" id="KIP03636.1"/>
    </source>
</evidence>
<keyword evidence="3" id="KW-1185">Reference proteome</keyword>
<name>A0A0C3RSZ1_PHLG1</name>
<dbReference type="OrthoDB" id="3353710at2759"/>
<dbReference type="Proteomes" id="UP000053257">
    <property type="component" value="Unassembled WGS sequence"/>
</dbReference>
<dbReference type="AlphaFoldDB" id="A0A0C3RSZ1"/>
<accession>A0A0C3RSZ1</accession>
<dbReference type="InterPro" id="IPR001810">
    <property type="entry name" value="F-box_dom"/>
</dbReference>
<dbReference type="InterPro" id="IPR036047">
    <property type="entry name" value="F-box-like_dom_sf"/>
</dbReference>
<proteinExistence type="predicted"/>
<sequence length="144" mass="16225">MNTAEHNMLTVHVAGMLRLLSNKDTDANKSAVLRRHAEYTNALAAVSRLPVEVLILALEFYVLSSYDKPECVILSITQVCRRWREIVLHTPSLWTRIELPADTEYLSAALQYSKAQTLDVKIGDATAEALDLIVAELPRTRHLR</sequence>
<evidence type="ECO:0000259" key="1">
    <source>
        <dbReference type="Pfam" id="PF12937"/>
    </source>
</evidence>
<gene>
    <name evidence="2" type="ORF">PHLGIDRAFT_233525</name>
</gene>
<protein>
    <recommendedName>
        <fullName evidence="1">F-box domain-containing protein</fullName>
    </recommendedName>
</protein>
<organism evidence="2 3">
    <name type="scientific">Phlebiopsis gigantea (strain 11061_1 CR5-6)</name>
    <name type="common">White-rot fungus</name>
    <name type="synonym">Peniophora gigantea</name>
    <dbReference type="NCBI Taxonomy" id="745531"/>
    <lineage>
        <taxon>Eukaryota</taxon>
        <taxon>Fungi</taxon>
        <taxon>Dikarya</taxon>
        <taxon>Basidiomycota</taxon>
        <taxon>Agaricomycotina</taxon>
        <taxon>Agaricomycetes</taxon>
        <taxon>Polyporales</taxon>
        <taxon>Phanerochaetaceae</taxon>
        <taxon>Phlebiopsis</taxon>
    </lineage>
</organism>
<feature type="domain" description="F-box" evidence="1">
    <location>
        <begin position="47"/>
        <end position="97"/>
    </location>
</feature>
<reference evidence="2 3" key="1">
    <citation type="journal article" date="2014" name="PLoS Genet.">
        <title>Analysis of the Phlebiopsis gigantea genome, transcriptome and secretome provides insight into its pioneer colonization strategies of wood.</title>
        <authorList>
            <person name="Hori C."/>
            <person name="Ishida T."/>
            <person name="Igarashi K."/>
            <person name="Samejima M."/>
            <person name="Suzuki H."/>
            <person name="Master E."/>
            <person name="Ferreira P."/>
            <person name="Ruiz-Duenas F.J."/>
            <person name="Held B."/>
            <person name="Canessa P."/>
            <person name="Larrondo L.F."/>
            <person name="Schmoll M."/>
            <person name="Druzhinina I.S."/>
            <person name="Kubicek C.P."/>
            <person name="Gaskell J.A."/>
            <person name="Kersten P."/>
            <person name="St John F."/>
            <person name="Glasner J."/>
            <person name="Sabat G."/>
            <person name="Splinter BonDurant S."/>
            <person name="Syed K."/>
            <person name="Yadav J."/>
            <person name="Mgbeahuruike A.C."/>
            <person name="Kovalchuk A."/>
            <person name="Asiegbu F.O."/>
            <person name="Lackner G."/>
            <person name="Hoffmeister D."/>
            <person name="Rencoret J."/>
            <person name="Gutierrez A."/>
            <person name="Sun H."/>
            <person name="Lindquist E."/>
            <person name="Barry K."/>
            <person name="Riley R."/>
            <person name="Grigoriev I.V."/>
            <person name="Henrissat B."/>
            <person name="Kues U."/>
            <person name="Berka R.M."/>
            <person name="Martinez A.T."/>
            <person name="Covert S.F."/>
            <person name="Blanchette R.A."/>
            <person name="Cullen D."/>
        </authorList>
    </citation>
    <scope>NUCLEOTIDE SEQUENCE [LARGE SCALE GENOMIC DNA]</scope>
    <source>
        <strain evidence="2 3">11061_1 CR5-6</strain>
    </source>
</reference>
<dbReference type="SUPFAM" id="SSF81383">
    <property type="entry name" value="F-box domain"/>
    <property type="match status" value="1"/>
</dbReference>
<dbReference type="Gene3D" id="1.20.1280.50">
    <property type="match status" value="1"/>
</dbReference>